<evidence type="ECO:0000313" key="10">
    <source>
        <dbReference type="Proteomes" id="UP000298210"/>
    </source>
</evidence>
<organism evidence="9 10">
    <name type="scientific">Shouchella lehensis</name>
    <dbReference type="NCBI Taxonomy" id="300825"/>
    <lineage>
        <taxon>Bacteria</taxon>
        <taxon>Bacillati</taxon>
        <taxon>Bacillota</taxon>
        <taxon>Bacilli</taxon>
        <taxon>Bacillales</taxon>
        <taxon>Bacillaceae</taxon>
        <taxon>Shouchella</taxon>
    </lineage>
</organism>
<evidence type="ECO:0000256" key="1">
    <source>
        <dbReference type="ARBA" id="ARBA00004651"/>
    </source>
</evidence>
<dbReference type="Gene3D" id="1.20.1250.20">
    <property type="entry name" value="MFS general substrate transporter like domains"/>
    <property type="match status" value="1"/>
</dbReference>
<dbReference type="InterPro" id="IPR020846">
    <property type="entry name" value="MFS_dom"/>
</dbReference>
<dbReference type="InterPro" id="IPR010290">
    <property type="entry name" value="TM_effector"/>
</dbReference>
<reference evidence="9 10" key="1">
    <citation type="submission" date="2019-03" db="EMBL/GenBank/DDBJ databases">
        <authorList>
            <person name="Liu G."/>
        </authorList>
    </citation>
    <scope>NUCLEOTIDE SEQUENCE [LARGE SCALE GENOMIC DNA]</scope>
    <source>
        <strain evidence="9 10">DSM 19099</strain>
    </source>
</reference>
<evidence type="ECO:0000256" key="6">
    <source>
        <dbReference type="ARBA" id="ARBA00023136"/>
    </source>
</evidence>
<dbReference type="GO" id="GO:0005886">
    <property type="term" value="C:plasma membrane"/>
    <property type="evidence" value="ECO:0007669"/>
    <property type="project" value="UniProtKB-SubCell"/>
</dbReference>
<dbReference type="PROSITE" id="PS50850">
    <property type="entry name" value="MFS"/>
    <property type="match status" value="1"/>
</dbReference>
<feature type="transmembrane region" description="Helical" evidence="7">
    <location>
        <begin position="353"/>
        <end position="375"/>
    </location>
</feature>
<feature type="transmembrane region" description="Helical" evidence="7">
    <location>
        <begin position="269"/>
        <end position="287"/>
    </location>
</feature>
<dbReference type="PANTHER" id="PTHR23513">
    <property type="entry name" value="INTEGRAL MEMBRANE EFFLUX PROTEIN-RELATED"/>
    <property type="match status" value="1"/>
</dbReference>
<keyword evidence="4 7" id="KW-0812">Transmembrane</keyword>
<keyword evidence="2" id="KW-0813">Transport</keyword>
<protein>
    <submittedName>
        <fullName evidence="9">MFS transporter</fullName>
    </submittedName>
</protein>
<evidence type="ECO:0000256" key="7">
    <source>
        <dbReference type="SAM" id="Phobius"/>
    </source>
</evidence>
<evidence type="ECO:0000256" key="3">
    <source>
        <dbReference type="ARBA" id="ARBA00022475"/>
    </source>
</evidence>
<comment type="caution">
    <text evidence="9">The sequence shown here is derived from an EMBL/GenBank/DDBJ whole genome shotgun (WGS) entry which is preliminary data.</text>
</comment>
<feature type="transmembrane region" description="Helical" evidence="7">
    <location>
        <begin position="61"/>
        <end position="80"/>
    </location>
</feature>
<keyword evidence="6 7" id="KW-0472">Membrane</keyword>
<dbReference type="GO" id="GO:0022857">
    <property type="term" value="F:transmembrane transporter activity"/>
    <property type="evidence" value="ECO:0007669"/>
    <property type="project" value="InterPro"/>
</dbReference>
<dbReference type="Proteomes" id="UP000298210">
    <property type="component" value="Unassembled WGS sequence"/>
</dbReference>
<comment type="subcellular location">
    <subcellularLocation>
        <location evidence="1">Cell membrane</location>
        <topology evidence="1">Multi-pass membrane protein</topology>
    </subcellularLocation>
</comment>
<proteinExistence type="predicted"/>
<feature type="transmembrane region" description="Helical" evidence="7">
    <location>
        <begin position="387"/>
        <end position="408"/>
    </location>
</feature>
<dbReference type="SUPFAM" id="SSF103473">
    <property type="entry name" value="MFS general substrate transporter"/>
    <property type="match status" value="1"/>
</dbReference>
<dbReference type="CDD" id="cd06173">
    <property type="entry name" value="MFS_MefA_like"/>
    <property type="match status" value="1"/>
</dbReference>
<feature type="transmembrane region" description="Helical" evidence="7">
    <location>
        <begin position="87"/>
        <end position="109"/>
    </location>
</feature>
<evidence type="ECO:0000256" key="4">
    <source>
        <dbReference type="ARBA" id="ARBA00022692"/>
    </source>
</evidence>
<dbReference type="InterPro" id="IPR036259">
    <property type="entry name" value="MFS_trans_sf"/>
</dbReference>
<dbReference type="EMBL" id="SNUX01000003">
    <property type="protein sequence ID" value="TES48392.1"/>
    <property type="molecule type" value="Genomic_DNA"/>
</dbReference>
<accession>A0A4Y7WJB8</accession>
<feature type="transmembrane region" description="Helical" evidence="7">
    <location>
        <begin position="235"/>
        <end position="257"/>
    </location>
</feature>
<name>A0A4Y7WJB8_9BACI</name>
<evidence type="ECO:0000256" key="5">
    <source>
        <dbReference type="ARBA" id="ARBA00022989"/>
    </source>
</evidence>
<dbReference type="AlphaFoldDB" id="A0A4Y7WJB8"/>
<dbReference type="Pfam" id="PF05977">
    <property type="entry name" value="MFS_3"/>
    <property type="match status" value="1"/>
</dbReference>
<feature type="transmembrane region" description="Helical" evidence="7">
    <location>
        <begin position="187"/>
        <end position="205"/>
    </location>
</feature>
<sequence length="413" mass="45977">MLENPEQKIDVVPSRSLWKNRPFLLLIGSTTSSSLGLFMYSLVIPILLYSMTQSPLLISTMRLLEFLVGGTLGVVAGVIVDRINRRTALISAAILQWITIATLTLFLFMGNIQLWALYFFGFLYFTSGLLNTNAGHAALPQIVAKDQLTEANAKLGIFKDSVRLFGPLVAGASVATLSYAGAMSIQLLFVTITLSCVLFLPSLQIKTTKKQEQRSVWKETKEGFHEIFQNPLLRVTTYVIFFQNFGFSLTIGILLFFAVDYLQATPQQIGAYLSIGGIGGLLGLFAVKRLVDRFPRGKIYTYTNIFDILFFVMLAFATSWWMIAIGMAMYSFSTAISNTIYHAVRQELTPNDMLGRVSGSVATIVQLTMPLGVILSGLWAEFFDVRVIFYVNIVFSSAILLCLMRTTFHKTVK</sequence>
<keyword evidence="3" id="KW-1003">Cell membrane</keyword>
<keyword evidence="5 7" id="KW-1133">Transmembrane helix</keyword>
<evidence type="ECO:0000259" key="8">
    <source>
        <dbReference type="PROSITE" id="PS50850"/>
    </source>
</evidence>
<evidence type="ECO:0000256" key="2">
    <source>
        <dbReference type="ARBA" id="ARBA00022448"/>
    </source>
</evidence>
<feature type="domain" description="Major facilitator superfamily (MFS) profile" evidence="8">
    <location>
        <begin position="232"/>
        <end position="413"/>
    </location>
</feature>
<evidence type="ECO:0000313" key="9">
    <source>
        <dbReference type="EMBL" id="TES48392.1"/>
    </source>
</evidence>
<feature type="transmembrane region" description="Helical" evidence="7">
    <location>
        <begin position="23"/>
        <end position="49"/>
    </location>
</feature>
<gene>
    <name evidence="9" type="ORF">E2L03_14855</name>
</gene>
<dbReference type="PANTHER" id="PTHR23513:SF6">
    <property type="entry name" value="MAJOR FACILITATOR SUPERFAMILY ASSOCIATED DOMAIN-CONTAINING PROTEIN"/>
    <property type="match status" value="1"/>
</dbReference>